<dbReference type="InterPro" id="IPR000682">
    <property type="entry name" value="PCMT"/>
</dbReference>
<name>A0A844ZIA6_9SPHN</name>
<keyword evidence="13" id="KW-1185">Reference proteome</keyword>
<dbReference type="AlphaFoldDB" id="A0A844ZIA6"/>
<comment type="caution">
    <text evidence="12">The sequence shown here is derived from an EMBL/GenBank/DDBJ whole genome shotgun (WGS) entry which is preliminary data.</text>
</comment>
<dbReference type="OrthoDB" id="9798496at2"/>
<dbReference type="InterPro" id="IPR029063">
    <property type="entry name" value="SAM-dependent_MTases_sf"/>
</dbReference>
<evidence type="ECO:0000313" key="12">
    <source>
        <dbReference type="EMBL" id="MXO86866.1"/>
    </source>
</evidence>
<keyword evidence="8" id="KW-0949">S-adenosyl-L-methionine</keyword>
<dbReference type="Gene3D" id="3.40.50.150">
    <property type="entry name" value="Vaccinia Virus protein VP39"/>
    <property type="match status" value="1"/>
</dbReference>
<comment type="similarity">
    <text evidence="2">Belongs to the methyltransferase superfamily. L-isoaspartyl/D-aspartyl protein methyltransferase family.</text>
</comment>
<dbReference type="GO" id="GO:0005737">
    <property type="term" value="C:cytoplasm"/>
    <property type="evidence" value="ECO:0007669"/>
    <property type="project" value="UniProtKB-SubCell"/>
</dbReference>
<evidence type="ECO:0000256" key="7">
    <source>
        <dbReference type="ARBA" id="ARBA00022679"/>
    </source>
</evidence>
<evidence type="ECO:0000256" key="10">
    <source>
        <dbReference type="ARBA" id="ARBA00031323"/>
    </source>
</evidence>
<dbReference type="PANTHER" id="PTHR11579">
    <property type="entry name" value="PROTEIN-L-ISOASPARTATE O-METHYLTRANSFERASE"/>
    <property type="match status" value="1"/>
</dbReference>
<dbReference type="Pfam" id="PF01135">
    <property type="entry name" value="PCMT"/>
    <property type="match status" value="1"/>
</dbReference>
<evidence type="ECO:0000256" key="4">
    <source>
        <dbReference type="ARBA" id="ARBA00013346"/>
    </source>
</evidence>
<accession>A0A844ZIA6</accession>
<evidence type="ECO:0000256" key="3">
    <source>
        <dbReference type="ARBA" id="ARBA00011890"/>
    </source>
</evidence>
<dbReference type="PANTHER" id="PTHR11579:SF0">
    <property type="entry name" value="PROTEIN-L-ISOASPARTATE(D-ASPARTATE) O-METHYLTRANSFERASE"/>
    <property type="match status" value="1"/>
</dbReference>
<dbReference type="Proteomes" id="UP000433104">
    <property type="component" value="Unassembled WGS sequence"/>
</dbReference>
<dbReference type="EC" id="2.1.1.77" evidence="3"/>
<dbReference type="RefSeq" id="WP_160684677.1">
    <property type="nucleotide sequence ID" value="NZ_WTYW01000004.1"/>
</dbReference>
<keyword evidence="7 12" id="KW-0808">Transferase</keyword>
<reference evidence="12 13" key="1">
    <citation type="submission" date="2019-12" db="EMBL/GenBank/DDBJ databases">
        <title>Genomic-based taxomic classification of the family Erythrobacteraceae.</title>
        <authorList>
            <person name="Xu L."/>
        </authorList>
    </citation>
    <scope>NUCLEOTIDE SEQUENCE [LARGE SCALE GENOMIC DNA]</scope>
    <source>
        <strain evidence="12 13">MCCC 1A09962</strain>
    </source>
</reference>
<sequence>MTAETADRTSNTDHIAARRAMIDSQLRTSGVNDGPALRRMGEVPREEFVPDSYRALAYMDRSIPLGDGRALASPLFHGTMLQEARPREADRTLIVDGGSGYLPALVEPMVGSMTVVSPEEAVSGKVPEGEYDLLLIDGAAEQVPPALVDRLTEDGRLVTGLLSKGVTRIAGGRKTRGHVALMTLLDTGIPVLHAFDVRKEWRF</sequence>
<evidence type="ECO:0000256" key="5">
    <source>
        <dbReference type="ARBA" id="ARBA00022490"/>
    </source>
</evidence>
<protein>
    <recommendedName>
        <fullName evidence="4">Protein-L-isoaspartate O-methyltransferase</fullName>
        <ecNumber evidence="3">2.1.1.77</ecNumber>
    </recommendedName>
    <alternativeName>
        <fullName evidence="11">L-isoaspartyl protein carboxyl methyltransferase</fullName>
    </alternativeName>
    <alternativeName>
        <fullName evidence="9">Protein L-isoaspartyl methyltransferase</fullName>
    </alternativeName>
    <alternativeName>
        <fullName evidence="10">Protein-beta-aspartate methyltransferase</fullName>
    </alternativeName>
</protein>
<dbReference type="GO" id="GO:0032259">
    <property type="term" value="P:methylation"/>
    <property type="evidence" value="ECO:0007669"/>
    <property type="project" value="UniProtKB-KW"/>
</dbReference>
<evidence type="ECO:0000256" key="2">
    <source>
        <dbReference type="ARBA" id="ARBA00005369"/>
    </source>
</evidence>
<dbReference type="EMBL" id="WTYW01000004">
    <property type="protein sequence ID" value="MXO86866.1"/>
    <property type="molecule type" value="Genomic_DNA"/>
</dbReference>
<keyword evidence="6 12" id="KW-0489">Methyltransferase</keyword>
<evidence type="ECO:0000256" key="1">
    <source>
        <dbReference type="ARBA" id="ARBA00004496"/>
    </source>
</evidence>
<evidence type="ECO:0000256" key="9">
    <source>
        <dbReference type="ARBA" id="ARBA00030757"/>
    </source>
</evidence>
<evidence type="ECO:0000313" key="13">
    <source>
        <dbReference type="Proteomes" id="UP000433104"/>
    </source>
</evidence>
<proteinExistence type="inferred from homology"/>
<comment type="subcellular location">
    <subcellularLocation>
        <location evidence="1">Cytoplasm</location>
    </subcellularLocation>
</comment>
<evidence type="ECO:0000256" key="6">
    <source>
        <dbReference type="ARBA" id="ARBA00022603"/>
    </source>
</evidence>
<keyword evidence="5" id="KW-0963">Cytoplasm</keyword>
<organism evidence="12 13">
    <name type="scientific">Parapontixanthobacter aurantiacus</name>
    <dbReference type="NCBI Taxonomy" id="1463599"/>
    <lineage>
        <taxon>Bacteria</taxon>
        <taxon>Pseudomonadati</taxon>
        <taxon>Pseudomonadota</taxon>
        <taxon>Alphaproteobacteria</taxon>
        <taxon>Sphingomonadales</taxon>
        <taxon>Erythrobacteraceae</taxon>
        <taxon>Parapontixanthobacter</taxon>
    </lineage>
</organism>
<dbReference type="SUPFAM" id="SSF53335">
    <property type="entry name" value="S-adenosyl-L-methionine-dependent methyltransferases"/>
    <property type="match status" value="1"/>
</dbReference>
<dbReference type="GO" id="GO:0004719">
    <property type="term" value="F:protein-L-isoaspartate (D-aspartate) O-methyltransferase activity"/>
    <property type="evidence" value="ECO:0007669"/>
    <property type="project" value="UniProtKB-EC"/>
</dbReference>
<gene>
    <name evidence="12" type="ORF">GRI38_12595</name>
</gene>
<evidence type="ECO:0000256" key="8">
    <source>
        <dbReference type="ARBA" id="ARBA00022691"/>
    </source>
</evidence>
<evidence type="ECO:0000256" key="11">
    <source>
        <dbReference type="ARBA" id="ARBA00031350"/>
    </source>
</evidence>